<gene>
    <name evidence="1" type="ORF">CKO28_03270</name>
</gene>
<dbReference type="InterPro" id="IPR036397">
    <property type="entry name" value="RNaseH_sf"/>
</dbReference>
<keyword evidence="2" id="KW-1185">Reference proteome</keyword>
<comment type="caution">
    <text evidence="1">The sequence shown here is derived from an EMBL/GenBank/DDBJ whole genome shotgun (WGS) entry which is preliminary data.</text>
</comment>
<proteinExistence type="predicted"/>
<reference evidence="1 2" key="1">
    <citation type="journal article" date="2020" name="Microorganisms">
        <title>Osmotic Adaptation and Compatible Solute Biosynthesis of Phototrophic Bacteria as Revealed from Genome Analyses.</title>
        <authorList>
            <person name="Imhoff J.F."/>
            <person name="Rahn T."/>
            <person name="Kunzel S."/>
            <person name="Keller A."/>
            <person name="Neulinger S.C."/>
        </authorList>
    </citation>
    <scope>NUCLEOTIDE SEQUENCE [LARGE SCALE GENOMIC DNA]</scope>
    <source>
        <strain evidence="1 2">DSM 9895</strain>
    </source>
</reference>
<dbReference type="InterPro" id="IPR012337">
    <property type="entry name" value="RNaseH-like_sf"/>
</dbReference>
<evidence type="ECO:0008006" key="3">
    <source>
        <dbReference type="Google" id="ProtNLM"/>
    </source>
</evidence>
<accession>A0ABS1D9L5</accession>
<dbReference type="EMBL" id="NRRL01000003">
    <property type="protein sequence ID" value="MBK1667065.1"/>
    <property type="molecule type" value="Genomic_DNA"/>
</dbReference>
<dbReference type="Proteomes" id="UP001296873">
    <property type="component" value="Unassembled WGS sequence"/>
</dbReference>
<dbReference type="RefSeq" id="WP_200339126.1">
    <property type="nucleotide sequence ID" value="NZ_NRRL01000003.1"/>
</dbReference>
<dbReference type="SUPFAM" id="SSF53098">
    <property type="entry name" value="Ribonuclease H-like"/>
    <property type="match status" value="1"/>
</dbReference>
<dbReference type="Gene3D" id="3.30.420.10">
    <property type="entry name" value="Ribonuclease H-like superfamily/Ribonuclease H"/>
    <property type="match status" value="1"/>
</dbReference>
<evidence type="ECO:0000313" key="2">
    <source>
        <dbReference type="Proteomes" id="UP001296873"/>
    </source>
</evidence>
<sequence>MPRYAFIDIEASSLSRASYPIEIGFALASGGAAEARLILPHPDWTDWDPGAQEIHGISRAQLFEHGHPGPDVVAWLREHLADCQLVVGAPEDRFWFSRLLKAADSAWQPNLHLAEALLEAQALKRGRNLSDLRQAVRTHHPHRHRAAADAAYLRDLYRAACRR</sequence>
<protein>
    <recommendedName>
        <fullName evidence="3">Exonuclease domain-containing protein</fullName>
    </recommendedName>
</protein>
<evidence type="ECO:0000313" key="1">
    <source>
        <dbReference type="EMBL" id="MBK1667065.1"/>
    </source>
</evidence>
<organism evidence="1 2">
    <name type="scientific">Rhodovibrio sodomensis</name>
    <dbReference type="NCBI Taxonomy" id="1088"/>
    <lineage>
        <taxon>Bacteria</taxon>
        <taxon>Pseudomonadati</taxon>
        <taxon>Pseudomonadota</taxon>
        <taxon>Alphaproteobacteria</taxon>
        <taxon>Rhodospirillales</taxon>
        <taxon>Rhodovibrionaceae</taxon>
        <taxon>Rhodovibrio</taxon>
    </lineage>
</organism>
<name>A0ABS1D9L5_9PROT</name>